<dbReference type="Proteomes" id="UP000646548">
    <property type="component" value="Unassembled WGS sequence"/>
</dbReference>
<comment type="caution">
    <text evidence="2">The sequence shown here is derived from an EMBL/GenBank/DDBJ whole genome shotgun (WGS) entry which is preliminary data.</text>
</comment>
<evidence type="ECO:0000313" key="2">
    <source>
        <dbReference type="EMBL" id="KAF6736005.1"/>
    </source>
</evidence>
<evidence type="ECO:0000256" key="1">
    <source>
        <dbReference type="SAM" id="MobiDB-lite"/>
    </source>
</evidence>
<sequence length="104" mass="12036">MFYRTSIDVQDVFAFKWKSINFKKYNVHEKSRDFFLKMLLRFPSQALCHMDWIRTISTLRNHPHCQPDSGNTASSPSCSDPQQLLRAEGPPSIMGLAGRRKSEC</sequence>
<protein>
    <submittedName>
        <fullName evidence="2">Uncharacterized protein</fullName>
    </submittedName>
</protein>
<reference evidence="2" key="1">
    <citation type="journal article" name="BMC Genomics">
        <title>Long-read sequencing and de novo genome assembly of marine medaka (Oryzias melastigma).</title>
        <authorList>
            <person name="Liang P."/>
            <person name="Saqib H.S.A."/>
            <person name="Ni X."/>
            <person name="Shen Y."/>
        </authorList>
    </citation>
    <scope>NUCLEOTIDE SEQUENCE</scope>
    <source>
        <strain evidence="2">Bigg-433</strain>
    </source>
</reference>
<organism evidence="2 3">
    <name type="scientific">Oryzias melastigma</name>
    <name type="common">Marine medaka</name>
    <dbReference type="NCBI Taxonomy" id="30732"/>
    <lineage>
        <taxon>Eukaryota</taxon>
        <taxon>Metazoa</taxon>
        <taxon>Chordata</taxon>
        <taxon>Craniata</taxon>
        <taxon>Vertebrata</taxon>
        <taxon>Euteleostomi</taxon>
        <taxon>Actinopterygii</taxon>
        <taxon>Neopterygii</taxon>
        <taxon>Teleostei</taxon>
        <taxon>Neoteleostei</taxon>
        <taxon>Acanthomorphata</taxon>
        <taxon>Ovalentaria</taxon>
        <taxon>Atherinomorphae</taxon>
        <taxon>Beloniformes</taxon>
        <taxon>Adrianichthyidae</taxon>
        <taxon>Oryziinae</taxon>
        <taxon>Oryzias</taxon>
    </lineage>
</organism>
<accession>A0A834FLM0</accession>
<proteinExistence type="predicted"/>
<dbReference type="EMBL" id="WKFB01000097">
    <property type="protein sequence ID" value="KAF6736005.1"/>
    <property type="molecule type" value="Genomic_DNA"/>
</dbReference>
<feature type="compositionally biased region" description="Polar residues" evidence="1">
    <location>
        <begin position="68"/>
        <end position="82"/>
    </location>
</feature>
<name>A0A834FLM0_ORYME</name>
<feature type="region of interest" description="Disordered" evidence="1">
    <location>
        <begin position="64"/>
        <end position="104"/>
    </location>
</feature>
<evidence type="ECO:0000313" key="3">
    <source>
        <dbReference type="Proteomes" id="UP000646548"/>
    </source>
</evidence>
<gene>
    <name evidence="2" type="ORF">FQA47_014519</name>
</gene>
<dbReference type="AlphaFoldDB" id="A0A834FLM0"/>